<evidence type="ECO:0000256" key="1">
    <source>
        <dbReference type="SAM" id="MobiDB-lite"/>
    </source>
</evidence>
<dbReference type="EMBL" id="OW152822">
    <property type="protein sequence ID" value="CAH2038138.1"/>
    <property type="molecule type" value="Genomic_DNA"/>
</dbReference>
<feature type="compositionally biased region" description="Basic residues" evidence="1">
    <location>
        <begin position="58"/>
        <end position="75"/>
    </location>
</feature>
<organism evidence="2 3">
    <name type="scientific">Iphiclides podalirius</name>
    <name type="common">scarce swallowtail</name>
    <dbReference type="NCBI Taxonomy" id="110791"/>
    <lineage>
        <taxon>Eukaryota</taxon>
        <taxon>Metazoa</taxon>
        <taxon>Ecdysozoa</taxon>
        <taxon>Arthropoda</taxon>
        <taxon>Hexapoda</taxon>
        <taxon>Insecta</taxon>
        <taxon>Pterygota</taxon>
        <taxon>Neoptera</taxon>
        <taxon>Endopterygota</taxon>
        <taxon>Lepidoptera</taxon>
        <taxon>Glossata</taxon>
        <taxon>Ditrysia</taxon>
        <taxon>Papilionoidea</taxon>
        <taxon>Papilionidae</taxon>
        <taxon>Papilioninae</taxon>
        <taxon>Iphiclides</taxon>
    </lineage>
</organism>
<proteinExistence type="predicted"/>
<gene>
    <name evidence="2" type="ORF">IPOD504_LOCUS1476</name>
</gene>
<feature type="non-terminal residue" evidence="2">
    <location>
        <position position="114"/>
    </location>
</feature>
<protein>
    <submittedName>
        <fullName evidence="2">Uncharacterized protein</fullName>
    </submittedName>
</protein>
<feature type="region of interest" description="Disordered" evidence="1">
    <location>
        <begin position="58"/>
        <end position="114"/>
    </location>
</feature>
<accession>A0ABN8HNU5</accession>
<evidence type="ECO:0000313" key="3">
    <source>
        <dbReference type="Proteomes" id="UP000837857"/>
    </source>
</evidence>
<sequence>MLNAPQCASALTRVAPRGTIMRQSSQCAFALTRVAPRGTKMQESSQCAFALTRVAQRGKRQRALSRATSVHRRASHSAPCDTAPQAIGHLDSVRDSLSGPVERESVVTPQPNSE</sequence>
<keyword evidence="3" id="KW-1185">Reference proteome</keyword>
<evidence type="ECO:0000313" key="2">
    <source>
        <dbReference type="EMBL" id="CAH2038138.1"/>
    </source>
</evidence>
<reference evidence="2" key="1">
    <citation type="submission" date="2022-03" db="EMBL/GenBank/DDBJ databases">
        <authorList>
            <person name="Martin H S."/>
        </authorList>
    </citation>
    <scope>NUCLEOTIDE SEQUENCE</scope>
</reference>
<dbReference type="Proteomes" id="UP000837857">
    <property type="component" value="Chromosome 10"/>
</dbReference>
<name>A0ABN8HNU5_9NEOP</name>